<dbReference type="PANTHER" id="PTHR42693:SF53">
    <property type="entry name" value="ENDO-4-O-SULFATASE"/>
    <property type="match status" value="1"/>
</dbReference>
<dbReference type="FunFam" id="3.40.720.10:FF:000047">
    <property type="entry name" value="Arylsulfatase"/>
    <property type="match status" value="1"/>
</dbReference>
<evidence type="ECO:0000256" key="3">
    <source>
        <dbReference type="ARBA" id="ARBA00022801"/>
    </source>
</evidence>
<accession>A0A381V234</accession>
<evidence type="ECO:0000256" key="1">
    <source>
        <dbReference type="ARBA" id="ARBA00008779"/>
    </source>
</evidence>
<dbReference type="InterPro" id="IPR050738">
    <property type="entry name" value="Sulfatase"/>
</dbReference>
<dbReference type="GO" id="GO:0046872">
    <property type="term" value="F:metal ion binding"/>
    <property type="evidence" value="ECO:0007669"/>
    <property type="project" value="UniProtKB-KW"/>
</dbReference>
<dbReference type="AlphaFoldDB" id="A0A381V234"/>
<evidence type="ECO:0000256" key="2">
    <source>
        <dbReference type="ARBA" id="ARBA00022723"/>
    </source>
</evidence>
<sequence length="561" mass="63406">MSPRHLNSITFPLLLVITILISGSSESSERPNIVIIMADDMGFSDIGSYGSEINTPNLDRLAAGGIRFTEFYNMARCVPTRASLLTGLYPHQAGLGDMTYDAGIPAYQGDINDQSVTIAQVLQDSGYATYMSGKWHVTAQTGYWATGELAQRPYREGWHPEQTSQHNWPRQRGFDRFFGTIEGAGNYFAPITLTENNTPIDMAPEDFYYTDAIGNHAVQYVKEHHNVTPEQPFFLYVAYTAPHWPLHALEEDIEKYRGMYDEGWEPVRVARYQRLREMGLIDNTWQLSPPDETVPAWENLTEQERIWYRRAMEVYAAQIDRMDQNIGHLLDALDETGQLENTLLLFLSDNGGCDEVLTDEWRGIWMARETRQGNPVVVGNENTGVLPGPEATYMSYGPGWANVSNTPLRQYKWWTHQGGIVAPFIVHWPSRIPDGGLVMSEVGSVLDLMATAVEAASATYPTEWKGVPIHPMEGRSLLPAFHGKPLQPESLFWEHEGNRAVRSERWKLVATRGGNWELYDLKTDRSELNNLADQHLTEKGALIALYNTWANRVGVSEDPIY</sequence>
<dbReference type="EMBL" id="UINC01007541">
    <property type="protein sequence ID" value="SVA33908.1"/>
    <property type="molecule type" value="Genomic_DNA"/>
</dbReference>
<dbReference type="InterPro" id="IPR017850">
    <property type="entry name" value="Alkaline_phosphatase_core_sf"/>
</dbReference>
<dbReference type="Pfam" id="PF00884">
    <property type="entry name" value="Sulfatase"/>
    <property type="match status" value="1"/>
</dbReference>
<dbReference type="Gene3D" id="3.40.720.10">
    <property type="entry name" value="Alkaline Phosphatase, subunit A"/>
    <property type="match status" value="1"/>
</dbReference>
<feature type="domain" description="Sulfatase N-terminal" evidence="5">
    <location>
        <begin position="31"/>
        <end position="456"/>
    </location>
</feature>
<dbReference type="InterPro" id="IPR024607">
    <property type="entry name" value="Sulfatase_CS"/>
</dbReference>
<dbReference type="Gene3D" id="3.30.1120.10">
    <property type="match status" value="1"/>
</dbReference>
<keyword evidence="2" id="KW-0479">Metal-binding</keyword>
<name>A0A381V234_9ZZZZ</name>
<dbReference type="InterPro" id="IPR000917">
    <property type="entry name" value="Sulfatase_N"/>
</dbReference>
<dbReference type="SUPFAM" id="SSF53649">
    <property type="entry name" value="Alkaline phosphatase-like"/>
    <property type="match status" value="1"/>
</dbReference>
<proteinExistence type="inferred from homology"/>
<evidence type="ECO:0000313" key="6">
    <source>
        <dbReference type="EMBL" id="SVA33908.1"/>
    </source>
</evidence>
<keyword evidence="3" id="KW-0378">Hydrolase</keyword>
<evidence type="ECO:0000256" key="4">
    <source>
        <dbReference type="ARBA" id="ARBA00022837"/>
    </source>
</evidence>
<reference evidence="6" key="1">
    <citation type="submission" date="2018-05" db="EMBL/GenBank/DDBJ databases">
        <authorList>
            <person name="Lanie J.A."/>
            <person name="Ng W.-L."/>
            <person name="Kazmierczak K.M."/>
            <person name="Andrzejewski T.M."/>
            <person name="Davidsen T.M."/>
            <person name="Wayne K.J."/>
            <person name="Tettelin H."/>
            <person name="Glass J.I."/>
            <person name="Rusch D."/>
            <person name="Podicherti R."/>
            <person name="Tsui H.-C.T."/>
            <person name="Winkler M.E."/>
        </authorList>
    </citation>
    <scope>NUCLEOTIDE SEQUENCE</scope>
</reference>
<comment type="similarity">
    <text evidence="1">Belongs to the sulfatase family.</text>
</comment>
<evidence type="ECO:0000259" key="5">
    <source>
        <dbReference type="Pfam" id="PF00884"/>
    </source>
</evidence>
<dbReference type="GO" id="GO:0004065">
    <property type="term" value="F:arylsulfatase activity"/>
    <property type="evidence" value="ECO:0007669"/>
    <property type="project" value="TreeGrafter"/>
</dbReference>
<organism evidence="6">
    <name type="scientific">marine metagenome</name>
    <dbReference type="NCBI Taxonomy" id="408172"/>
    <lineage>
        <taxon>unclassified sequences</taxon>
        <taxon>metagenomes</taxon>
        <taxon>ecological metagenomes</taxon>
    </lineage>
</organism>
<protein>
    <recommendedName>
        <fullName evidence="5">Sulfatase N-terminal domain-containing protein</fullName>
    </recommendedName>
</protein>
<gene>
    <name evidence="6" type="ORF">METZ01_LOCUS86762</name>
</gene>
<keyword evidence="4" id="KW-0106">Calcium</keyword>
<dbReference type="PROSITE" id="PS00149">
    <property type="entry name" value="SULFATASE_2"/>
    <property type="match status" value="1"/>
</dbReference>
<dbReference type="CDD" id="cd16025">
    <property type="entry name" value="PAS_like"/>
    <property type="match status" value="1"/>
</dbReference>
<dbReference type="PANTHER" id="PTHR42693">
    <property type="entry name" value="ARYLSULFATASE FAMILY MEMBER"/>
    <property type="match status" value="1"/>
</dbReference>